<dbReference type="EMBL" id="KZ663344">
    <property type="protein sequence ID" value="PPS13502.1"/>
    <property type="molecule type" value="Genomic_DNA"/>
</dbReference>
<reference evidence="2 3" key="1">
    <citation type="submission" date="2015-01" db="EMBL/GenBank/DDBJ databases">
        <title>Genome of allotetraploid Gossypium barbadense reveals genomic plasticity and fiber elongation in cotton evolution.</title>
        <authorList>
            <person name="Chen X."/>
            <person name="Liu X."/>
            <person name="Zhao B."/>
            <person name="Zheng H."/>
            <person name="Hu Y."/>
            <person name="Lu G."/>
            <person name="Yang C."/>
            <person name="Chen J."/>
            <person name="Shan C."/>
            <person name="Zhang L."/>
            <person name="Zhou Y."/>
            <person name="Wang L."/>
            <person name="Guo W."/>
            <person name="Bai Y."/>
            <person name="Ruan J."/>
            <person name="Shangguan X."/>
            <person name="Mao Y."/>
            <person name="Jiang J."/>
            <person name="Zhu Y."/>
            <person name="Lei J."/>
            <person name="Kang H."/>
            <person name="Chen S."/>
            <person name="He X."/>
            <person name="Wang R."/>
            <person name="Wang Y."/>
            <person name="Chen J."/>
            <person name="Wang L."/>
            <person name="Yu S."/>
            <person name="Wang B."/>
            <person name="Wei J."/>
            <person name="Song S."/>
            <person name="Lu X."/>
            <person name="Gao Z."/>
            <person name="Gu W."/>
            <person name="Deng X."/>
            <person name="Ma D."/>
            <person name="Wang S."/>
            <person name="Liang W."/>
            <person name="Fang L."/>
            <person name="Cai C."/>
            <person name="Zhu X."/>
            <person name="Zhou B."/>
            <person name="Zhang Y."/>
            <person name="Chen Z."/>
            <person name="Xu S."/>
            <person name="Zhu R."/>
            <person name="Wang S."/>
            <person name="Zhang T."/>
            <person name="Zhao G."/>
        </authorList>
    </citation>
    <scope>NUCLEOTIDE SEQUENCE [LARGE SCALE GENOMIC DNA]</scope>
    <source>
        <strain evidence="3">cv. Xinhai21</strain>
        <tissue evidence="2">Leaf</tissue>
    </source>
</reference>
<dbReference type="AlphaFoldDB" id="A0A2P5YD24"/>
<name>A0A2P5YD24_GOSBA</name>
<accession>A0A2P5YD24</accession>
<evidence type="ECO:0000313" key="2">
    <source>
        <dbReference type="EMBL" id="PPS13502.1"/>
    </source>
</evidence>
<gene>
    <name evidence="2" type="ORF">GOBAR_AA07090</name>
</gene>
<evidence type="ECO:0000256" key="1">
    <source>
        <dbReference type="SAM" id="SignalP"/>
    </source>
</evidence>
<feature type="signal peptide" evidence="1">
    <location>
        <begin position="1"/>
        <end position="29"/>
    </location>
</feature>
<protein>
    <submittedName>
        <fullName evidence="2">Uncharacterized protein</fullName>
    </submittedName>
</protein>
<organism evidence="2 3">
    <name type="scientific">Gossypium barbadense</name>
    <name type="common">Sea Island cotton</name>
    <name type="synonym">Hibiscus barbadensis</name>
    <dbReference type="NCBI Taxonomy" id="3634"/>
    <lineage>
        <taxon>Eukaryota</taxon>
        <taxon>Viridiplantae</taxon>
        <taxon>Streptophyta</taxon>
        <taxon>Embryophyta</taxon>
        <taxon>Tracheophyta</taxon>
        <taxon>Spermatophyta</taxon>
        <taxon>Magnoliopsida</taxon>
        <taxon>eudicotyledons</taxon>
        <taxon>Gunneridae</taxon>
        <taxon>Pentapetalae</taxon>
        <taxon>rosids</taxon>
        <taxon>malvids</taxon>
        <taxon>Malvales</taxon>
        <taxon>Malvaceae</taxon>
        <taxon>Malvoideae</taxon>
        <taxon>Gossypium</taxon>
    </lineage>
</organism>
<evidence type="ECO:0000313" key="3">
    <source>
        <dbReference type="Proteomes" id="UP000239757"/>
    </source>
</evidence>
<feature type="chain" id="PRO_5015175013" evidence="1">
    <location>
        <begin position="30"/>
        <end position="169"/>
    </location>
</feature>
<dbReference type="OrthoDB" id="2013942at2759"/>
<keyword evidence="1" id="KW-0732">Signal</keyword>
<proteinExistence type="predicted"/>
<sequence>MASNTLNLIAILSLTISILLSLYPQPAFSFQMEDFDGEEEYVLDHPVIIPNLRSRSRFLKTSPTKGKIRKGADCDPHPSLNICKGISANNETSLLYCSQQPKTNQQRGNPNSTCPLLAPHALLPLATTPHFPLTLAPSLVTPIPSAITCFSSTSLTPPYPAKTGADQTE</sequence>
<dbReference type="Proteomes" id="UP000239757">
    <property type="component" value="Unassembled WGS sequence"/>
</dbReference>